<comment type="caution">
    <text evidence="1">The sequence shown here is derived from an EMBL/GenBank/DDBJ whole genome shotgun (WGS) entry which is preliminary data.</text>
</comment>
<dbReference type="Proteomes" id="UP001586593">
    <property type="component" value="Unassembled WGS sequence"/>
</dbReference>
<gene>
    <name evidence="1" type="ORF">VTK73DRAFT_1125</name>
</gene>
<organism evidence="1 2">
    <name type="scientific">Phialemonium thermophilum</name>
    <dbReference type="NCBI Taxonomy" id="223376"/>
    <lineage>
        <taxon>Eukaryota</taxon>
        <taxon>Fungi</taxon>
        <taxon>Dikarya</taxon>
        <taxon>Ascomycota</taxon>
        <taxon>Pezizomycotina</taxon>
        <taxon>Sordariomycetes</taxon>
        <taxon>Sordariomycetidae</taxon>
        <taxon>Cephalothecales</taxon>
        <taxon>Cephalothecaceae</taxon>
        <taxon>Phialemonium</taxon>
    </lineage>
</organism>
<keyword evidence="2" id="KW-1185">Reference proteome</keyword>
<evidence type="ECO:0000313" key="1">
    <source>
        <dbReference type="EMBL" id="KAL1845101.1"/>
    </source>
</evidence>
<accession>A0ABR3VTX2</accession>
<dbReference type="EMBL" id="JAZHXJ010001265">
    <property type="protein sequence ID" value="KAL1845101.1"/>
    <property type="molecule type" value="Genomic_DNA"/>
</dbReference>
<reference evidence="1 2" key="1">
    <citation type="journal article" date="2024" name="Commun. Biol.">
        <title>Comparative genomic analysis of thermophilic fungi reveals convergent evolutionary adaptations and gene losses.</title>
        <authorList>
            <person name="Steindorff A.S."/>
            <person name="Aguilar-Pontes M.V."/>
            <person name="Robinson A.J."/>
            <person name="Andreopoulos B."/>
            <person name="LaButti K."/>
            <person name="Kuo A."/>
            <person name="Mondo S."/>
            <person name="Riley R."/>
            <person name="Otillar R."/>
            <person name="Haridas S."/>
            <person name="Lipzen A."/>
            <person name="Grimwood J."/>
            <person name="Schmutz J."/>
            <person name="Clum A."/>
            <person name="Reid I.D."/>
            <person name="Moisan M.C."/>
            <person name="Butler G."/>
            <person name="Nguyen T.T.M."/>
            <person name="Dewar K."/>
            <person name="Conant G."/>
            <person name="Drula E."/>
            <person name="Henrissat B."/>
            <person name="Hansel C."/>
            <person name="Singer S."/>
            <person name="Hutchinson M.I."/>
            <person name="de Vries R.P."/>
            <person name="Natvig D.O."/>
            <person name="Powell A.J."/>
            <person name="Tsang A."/>
            <person name="Grigoriev I.V."/>
        </authorList>
    </citation>
    <scope>NUCLEOTIDE SEQUENCE [LARGE SCALE GENOMIC DNA]</scope>
    <source>
        <strain evidence="1 2">ATCC 24622</strain>
    </source>
</reference>
<proteinExistence type="predicted"/>
<sequence length="209" mass="23566">MLPGRREAALCAAAGRRREDLSAALDPCCGPSSRRRGPRCVDANLCGSLSRRVPTVCAERRKRERERGGGGERERAAALLLYHQITFASLRLHDYVHAIFLFFLFSSYNRFWHGAMHHILCYLELNSSRRLRLTKSCLGAGVLQRPFMAGKGTACFCAPRVFFWAGDRMSFDILSKRDNIHRMGQLWVLDFAAPCSANDETPCVLVDRS</sequence>
<name>A0ABR3VTX2_9PEZI</name>
<evidence type="ECO:0000313" key="2">
    <source>
        <dbReference type="Proteomes" id="UP001586593"/>
    </source>
</evidence>
<protein>
    <submittedName>
        <fullName evidence="1">Uncharacterized protein</fullName>
    </submittedName>
</protein>